<keyword evidence="10" id="KW-0249">Electron transport</keyword>
<evidence type="ECO:0000256" key="6">
    <source>
        <dbReference type="ARBA" id="ARBA00022630"/>
    </source>
</evidence>
<evidence type="ECO:0000256" key="17">
    <source>
        <dbReference type="SAM" id="SignalP"/>
    </source>
</evidence>
<dbReference type="PIRSF" id="PIRSF017205">
    <property type="entry name" value="ERO1"/>
    <property type="match status" value="1"/>
</dbReference>
<dbReference type="InterPro" id="IPR037192">
    <property type="entry name" value="ERO1-like_sf"/>
</dbReference>
<dbReference type="PANTHER" id="PTHR12613">
    <property type="entry name" value="ERO1-RELATED"/>
    <property type="match status" value="1"/>
</dbReference>
<keyword evidence="12" id="KW-0472">Membrane</keyword>
<evidence type="ECO:0000256" key="3">
    <source>
        <dbReference type="ARBA" id="ARBA00008277"/>
    </source>
</evidence>
<evidence type="ECO:0000256" key="8">
    <source>
        <dbReference type="ARBA" id="ARBA00022824"/>
    </source>
</evidence>
<keyword evidence="19" id="KW-1185">Reference proteome</keyword>
<comment type="caution">
    <text evidence="18">The sequence shown here is derived from an EMBL/GenBank/DDBJ whole genome shotgun (WGS) entry which is preliminary data.</text>
</comment>
<evidence type="ECO:0000256" key="10">
    <source>
        <dbReference type="ARBA" id="ARBA00022982"/>
    </source>
</evidence>
<comment type="subunit">
    <text evidence="4">May function both as a monomer and a homodimer.</text>
</comment>
<dbReference type="Pfam" id="PF04137">
    <property type="entry name" value="ERO1"/>
    <property type="match status" value="1"/>
</dbReference>
<proteinExistence type="inferred from homology"/>
<dbReference type="GeneID" id="90039372"/>
<dbReference type="EMBL" id="JBBJBU010000001">
    <property type="protein sequence ID" value="KAK7207031.1"/>
    <property type="molecule type" value="Genomic_DNA"/>
</dbReference>
<gene>
    <name evidence="18" type="ORF">BZA70DRAFT_286410</name>
</gene>
<organism evidence="18 19">
    <name type="scientific">Myxozyma melibiosi</name>
    <dbReference type="NCBI Taxonomy" id="54550"/>
    <lineage>
        <taxon>Eukaryota</taxon>
        <taxon>Fungi</taxon>
        <taxon>Dikarya</taxon>
        <taxon>Ascomycota</taxon>
        <taxon>Saccharomycotina</taxon>
        <taxon>Lipomycetes</taxon>
        <taxon>Lipomycetales</taxon>
        <taxon>Lipomycetaceae</taxon>
        <taxon>Myxozyma</taxon>
    </lineage>
</organism>
<evidence type="ECO:0000256" key="2">
    <source>
        <dbReference type="ARBA" id="ARBA00004367"/>
    </source>
</evidence>
<protein>
    <submittedName>
        <fullName evidence="18">Endoplasmic reticulum Oxidoreductin 1</fullName>
    </submittedName>
</protein>
<keyword evidence="8" id="KW-0256">Endoplasmic reticulum</keyword>
<evidence type="ECO:0000256" key="13">
    <source>
        <dbReference type="ARBA" id="ARBA00023157"/>
    </source>
</evidence>
<evidence type="ECO:0000256" key="11">
    <source>
        <dbReference type="ARBA" id="ARBA00023002"/>
    </source>
</evidence>
<accession>A0ABR1FAZ4</accession>
<dbReference type="Proteomes" id="UP001498771">
    <property type="component" value="Unassembled WGS sequence"/>
</dbReference>
<keyword evidence="15" id="KW-0676">Redox-active center</keyword>
<evidence type="ECO:0000256" key="5">
    <source>
        <dbReference type="ARBA" id="ARBA00022448"/>
    </source>
</evidence>
<reference evidence="18 19" key="1">
    <citation type="submission" date="2024-03" db="EMBL/GenBank/DDBJ databases">
        <title>Genome-scale model development and genomic sequencing of the oleaginous clade Lipomyces.</title>
        <authorList>
            <consortium name="Lawrence Berkeley National Laboratory"/>
            <person name="Czajka J.J."/>
            <person name="Han Y."/>
            <person name="Kim J."/>
            <person name="Mondo S.J."/>
            <person name="Hofstad B.A."/>
            <person name="Robles A."/>
            <person name="Haridas S."/>
            <person name="Riley R."/>
            <person name="LaButti K."/>
            <person name="Pangilinan J."/>
            <person name="Andreopoulos W."/>
            <person name="Lipzen A."/>
            <person name="Yan J."/>
            <person name="Wang M."/>
            <person name="Ng V."/>
            <person name="Grigoriev I.V."/>
            <person name="Spatafora J.W."/>
            <person name="Magnuson J.K."/>
            <person name="Baker S.E."/>
            <person name="Pomraning K.R."/>
        </authorList>
    </citation>
    <scope>NUCLEOTIDE SEQUENCE [LARGE SCALE GENOMIC DNA]</scope>
    <source>
        <strain evidence="18 19">Phaff 52-87</strain>
    </source>
</reference>
<evidence type="ECO:0000256" key="12">
    <source>
        <dbReference type="ARBA" id="ARBA00023136"/>
    </source>
</evidence>
<comment type="subcellular location">
    <subcellularLocation>
        <location evidence="2">Endoplasmic reticulum membrane</location>
        <topology evidence="2">Peripheral membrane protein</topology>
        <orientation evidence="2">Lumenal side</orientation>
    </subcellularLocation>
</comment>
<comment type="similarity">
    <text evidence="3">Belongs to the EROs family.</text>
</comment>
<dbReference type="RefSeq" id="XP_064770064.1">
    <property type="nucleotide sequence ID" value="XM_064913860.1"/>
</dbReference>
<keyword evidence="5" id="KW-0813">Transport</keyword>
<evidence type="ECO:0000256" key="4">
    <source>
        <dbReference type="ARBA" id="ARBA00011802"/>
    </source>
</evidence>
<evidence type="ECO:0000256" key="14">
    <source>
        <dbReference type="ARBA" id="ARBA00023180"/>
    </source>
</evidence>
<feature type="signal peptide" evidence="17">
    <location>
        <begin position="1"/>
        <end position="21"/>
    </location>
</feature>
<keyword evidence="11" id="KW-0560">Oxidoreductase</keyword>
<keyword evidence="9" id="KW-0274">FAD</keyword>
<dbReference type="PANTHER" id="PTHR12613:SF0">
    <property type="entry name" value="ERO1-LIKE PROTEIN"/>
    <property type="match status" value="1"/>
</dbReference>
<evidence type="ECO:0000256" key="1">
    <source>
        <dbReference type="ARBA" id="ARBA00001974"/>
    </source>
</evidence>
<evidence type="ECO:0000256" key="16">
    <source>
        <dbReference type="SAM" id="MobiDB-lite"/>
    </source>
</evidence>
<name>A0ABR1FAZ4_9ASCO</name>
<dbReference type="SUPFAM" id="SSF110019">
    <property type="entry name" value="ERO1-like"/>
    <property type="match status" value="1"/>
</dbReference>
<evidence type="ECO:0000256" key="9">
    <source>
        <dbReference type="ARBA" id="ARBA00022827"/>
    </source>
</evidence>
<keyword evidence="7 17" id="KW-0732">Signal</keyword>
<sequence>MRISFLSAIALVASLASSTSAIDEFSQSTYDISAIDTANAEKLRPLLHDIVTTSDFFRYYRLDLFGRPCLFWDDEGICGNRACAVDTIDDEEGLPEIWRSEYLGKLSSGSAIDSEAEFLDEAFGDAEMSCVKDEDALNTKPKDYCVPEDETGDGPGVYVSLVDNPERYTGYIGKHPNMVWNEIYKQNCFAEEVADNAIASNSAEVGSIVSDTCVERRMFYKVISGMHASVAIHLCNEYLNYDTGEWGPNLECYMKKVGDHPDRVSNVYFNYALVSKAVAKLRHYLEDFTFCTDAQGYDTETRRKMLKIAIEADKSVPDLVDTSKLFKSPQLKEEFRQKFVNVSRIVDCTGCDKCRLWGKLQVTGYATAMKILFELPDSGQGEAIQLRRMEMVALINTYDRLSKSIAAIDSFRTMLANPDGLPDSTEEPSISEEETRPPPKKHNNKSFSADYDSEWQNAWEAIKFILRSYVEFPQNLWRMFIYYSNKWWTKFNGRALILEKQRYEQFIAAQEAAHAAQAGGHGLDDLTAQQWHRDEL</sequence>
<feature type="chain" id="PRO_5045124288" evidence="17">
    <location>
        <begin position="22"/>
        <end position="536"/>
    </location>
</feature>
<evidence type="ECO:0000256" key="15">
    <source>
        <dbReference type="ARBA" id="ARBA00023284"/>
    </source>
</evidence>
<keyword evidence="6" id="KW-0285">Flavoprotein</keyword>
<feature type="region of interest" description="Disordered" evidence="16">
    <location>
        <begin position="418"/>
        <end position="447"/>
    </location>
</feature>
<keyword evidence="14" id="KW-0325">Glycoprotein</keyword>
<evidence type="ECO:0000256" key="7">
    <source>
        <dbReference type="ARBA" id="ARBA00022729"/>
    </source>
</evidence>
<dbReference type="InterPro" id="IPR007266">
    <property type="entry name" value="Ero1"/>
</dbReference>
<evidence type="ECO:0000313" key="18">
    <source>
        <dbReference type="EMBL" id="KAK7207031.1"/>
    </source>
</evidence>
<keyword evidence="13" id="KW-1015">Disulfide bond</keyword>
<evidence type="ECO:0000313" key="19">
    <source>
        <dbReference type="Proteomes" id="UP001498771"/>
    </source>
</evidence>
<comment type="cofactor">
    <cofactor evidence="1">
        <name>FAD</name>
        <dbReference type="ChEBI" id="CHEBI:57692"/>
    </cofactor>
</comment>